<sequence length="642" mass="70561">MATAVERLGANVAAADLNGPQVASSVDVVEKYAQEREKRIGKGLSQFVDLRKSEKFKSLLDDPWVEAGTPVNEVVPDGGHCRVLIVGSGYGGILFAVNLVKAGFSAEDIVIVDPAGGFGGTWYWNHVEAYIYMPLLEEMQYMPKHKYAGGEELREYAESICRRYNLFGRAMFQSKAMRMSWDEDGQVWKAQILQAPKGLQSKTINVSADFVILAGGVLHNAQVPDATGIHQFEGDMFHTARWQYDVTGGSPADPRMTRLRDKKVGVIGTGATGIQVVPRLAEFSKELYVFQRTPSSVAARGNRKTDSFEWNTEIANKPGWQRERNMNYFAFVGNAEPKPAVDLVKDGWTSMPSFSALIAGPSYNVTPENAAEHVAKMYALDRPHQDRVRKRVMNVVHDPKTASKLQAWYPGWCKRPCFHDEYLPAFNYPHVKLVDTDGKGIDGLSRNGVVAHGREYELDVIVWASGFVSPAVGTPASKAGIELTGKGGRLLEDEVRENGVSTLHGVVSRGFPNLFWPGGLQAAASPNQMFLLETLSAHVAYMVSEATKRTGGKAIVEPTAEAEEEWASRIMEGAAVFSSVAGCTPSYINKEGEVDNMSMEEKIKAAKGGVWSKGIVDYVHVLEAWREEGSMSGLEVRDRRSS</sequence>
<reference evidence="7 8" key="1">
    <citation type="journal article" date="2023" name="G3 (Bethesda)">
        <title>A chromosome-level genome assembly of Zasmidium syzygii isolated from banana leaves.</title>
        <authorList>
            <person name="van Westerhoven A.C."/>
            <person name="Mehrabi R."/>
            <person name="Talebi R."/>
            <person name="Steentjes M.B.F."/>
            <person name="Corcolon B."/>
            <person name="Chong P.A."/>
            <person name="Kema G.H.J."/>
            <person name="Seidl M.F."/>
        </authorList>
    </citation>
    <scope>NUCLEOTIDE SEQUENCE [LARGE SCALE GENOMIC DNA]</scope>
    <source>
        <strain evidence="7 8">P124</strain>
    </source>
</reference>
<dbReference type="InterPro" id="IPR050775">
    <property type="entry name" value="FAD-binding_Monooxygenases"/>
</dbReference>
<proteinExistence type="inferred from homology"/>
<keyword evidence="8" id="KW-1185">Reference proteome</keyword>
<evidence type="ECO:0000313" key="7">
    <source>
        <dbReference type="EMBL" id="KAK4504033.1"/>
    </source>
</evidence>
<evidence type="ECO:0000256" key="2">
    <source>
        <dbReference type="ARBA" id="ARBA00010139"/>
    </source>
</evidence>
<keyword evidence="3" id="KW-0285">Flavoprotein</keyword>
<comment type="cofactor">
    <cofactor evidence="1">
        <name>FAD</name>
        <dbReference type="ChEBI" id="CHEBI:57692"/>
    </cofactor>
</comment>
<evidence type="ECO:0000256" key="1">
    <source>
        <dbReference type="ARBA" id="ARBA00001974"/>
    </source>
</evidence>
<dbReference type="Gene3D" id="3.50.50.60">
    <property type="entry name" value="FAD/NAD(P)-binding domain"/>
    <property type="match status" value="2"/>
</dbReference>
<name>A0ABR0ES56_ZASCE</name>
<evidence type="ECO:0000256" key="4">
    <source>
        <dbReference type="ARBA" id="ARBA00022827"/>
    </source>
</evidence>
<dbReference type="PANTHER" id="PTHR43098">
    <property type="entry name" value="L-ORNITHINE N(5)-MONOOXYGENASE-RELATED"/>
    <property type="match status" value="1"/>
</dbReference>
<evidence type="ECO:0000313" key="8">
    <source>
        <dbReference type="Proteomes" id="UP001305779"/>
    </source>
</evidence>
<accession>A0ABR0ES56</accession>
<comment type="caution">
    <text evidence="7">The sequence shown here is derived from an EMBL/GenBank/DDBJ whole genome shotgun (WGS) entry which is preliminary data.</text>
</comment>
<evidence type="ECO:0000256" key="3">
    <source>
        <dbReference type="ARBA" id="ARBA00022630"/>
    </source>
</evidence>
<organism evidence="7 8">
    <name type="scientific">Zasmidium cellare</name>
    <name type="common">Wine cellar mold</name>
    <name type="synonym">Racodium cellare</name>
    <dbReference type="NCBI Taxonomy" id="395010"/>
    <lineage>
        <taxon>Eukaryota</taxon>
        <taxon>Fungi</taxon>
        <taxon>Dikarya</taxon>
        <taxon>Ascomycota</taxon>
        <taxon>Pezizomycotina</taxon>
        <taxon>Dothideomycetes</taxon>
        <taxon>Dothideomycetidae</taxon>
        <taxon>Mycosphaerellales</taxon>
        <taxon>Mycosphaerellaceae</taxon>
        <taxon>Zasmidium</taxon>
    </lineage>
</organism>
<keyword evidence="4" id="KW-0274">FAD</keyword>
<dbReference type="InterPro" id="IPR036188">
    <property type="entry name" value="FAD/NAD-bd_sf"/>
</dbReference>
<evidence type="ECO:0000256" key="5">
    <source>
        <dbReference type="ARBA" id="ARBA00022857"/>
    </source>
</evidence>
<dbReference type="Proteomes" id="UP001305779">
    <property type="component" value="Unassembled WGS sequence"/>
</dbReference>
<dbReference type="PANTHER" id="PTHR43098:SF2">
    <property type="entry name" value="FAD-BINDING MONOOXYGENASE AUSB-RELATED"/>
    <property type="match status" value="1"/>
</dbReference>
<dbReference type="SUPFAM" id="SSF51905">
    <property type="entry name" value="FAD/NAD(P)-binding domain"/>
    <property type="match status" value="2"/>
</dbReference>
<comment type="similarity">
    <text evidence="2">Belongs to the FAD-binding monooxygenase family.</text>
</comment>
<keyword evidence="6" id="KW-0560">Oxidoreductase</keyword>
<dbReference type="EMBL" id="JAXOVC010000003">
    <property type="protein sequence ID" value="KAK4504033.1"/>
    <property type="molecule type" value="Genomic_DNA"/>
</dbReference>
<evidence type="ECO:0000256" key="6">
    <source>
        <dbReference type="ARBA" id="ARBA00023002"/>
    </source>
</evidence>
<protein>
    <submittedName>
        <fullName evidence="7">Uncharacterized protein</fullName>
    </submittedName>
</protein>
<keyword evidence="5" id="KW-0521">NADP</keyword>
<gene>
    <name evidence="7" type="ORF">PRZ48_004948</name>
</gene>